<gene>
    <name evidence="2" type="ORF">FJM65_18200</name>
</gene>
<evidence type="ECO:0000313" key="3">
    <source>
        <dbReference type="Proteomes" id="UP000316727"/>
    </source>
</evidence>
<proteinExistence type="predicted"/>
<dbReference type="OrthoDB" id="9815195at2"/>
<keyword evidence="1" id="KW-0732">Signal</keyword>
<dbReference type="PANTHER" id="PTHR38477">
    <property type="entry name" value="HYPOTHETICAL EXPORTED PROTEIN"/>
    <property type="match status" value="1"/>
</dbReference>
<dbReference type="EMBL" id="VFRQ01000012">
    <property type="protein sequence ID" value="TPE42533.1"/>
    <property type="molecule type" value="Genomic_DNA"/>
</dbReference>
<dbReference type="Proteomes" id="UP000316727">
    <property type="component" value="Unassembled WGS sequence"/>
</dbReference>
<dbReference type="PANTHER" id="PTHR38477:SF1">
    <property type="entry name" value="MUREIN L,D-TRANSPEPTIDASE CATALYTIC DOMAIN FAMILY PROTEIN"/>
    <property type="match status" value="1"/>
</dbReference>
<feature type="chain" id="PRO_5021480974" evidence="1">
    <location>
        <begin position="20"/>
        <end position="267"/>
    </location>
</feature>
<protein>
    <submittedName>
        <fullName evidence="2">Murein L,D-transpeptidase catalytic domain family protein</fullName>
    </submittedName>
</protein>
<accession>A0A501VXS3</accession>
<reference evidence="2 3" key="1">
    <citation type="submission" date="2019-06" db="EMBL/GenBank/DDBJ databases">
        <title>A novel bacterium of genus Pontibacter, isolated from marine sediment.</title>
        <authorList>
            <person name="Huang H."/>
            <person name="Mo K."/>
            <person name="Hu Y."/>
        </authorList>
    </citation>
    <scope>NUCLEOTIDE SEQUENCE [LARGE SCALE GENOMIC DNA]</scope>
    <source>
        <strain evidence="2 3">HB172049</strain>
    </source>
</reference>
<evidence type="ECO:0000256" key="1">
    <source>
        <dbReference type="SAM" id="SignalP"/>
    </source>
</evidence>
<keyword evidence="3" id="KW-1185">Reference proteome</keyword>
<organism evidence="2 3">
    <name type="scientific">Pontibacter mangrovi</name>
    <dbReference type="NCBI Taxonomy" id="2589816"/>
    <lineage>
        <taxon>Bacteria</taxon>
        <taxon>Pseudomonadati</taxon>
        <taxon>Bacteroidota</taxon>
        <taxon>Cytophagia</taxon>
        <taxon>Cytophagales</taxon>
        <taxon>Hymenobacteraceae</taxon>
        <taxon>Pontibacter</taxon>
    </lineage>
</organism>
<evidence type="ECO:0000313" key="2">
    <source>
        <dbReference type="EMBL" id="TPE42533.1"/>
    </source>
</evidence>
<dbReference type="AlphaFoldDB" id="A0A501VXS3"/>
<name>A0A501VXS3_9BACT</name>
<sequence length="267" mass="28927">MVRVFLTALTLGILSFTIATPETAPATAAKPAAAATVVDAAEVAALKEAAFDNHVQQLYTAAGLKAKGLSYDVFEKAVIGFQNFQRLHLASSDKSILSIVDFTKSSSKKRLWVIDLNAKKVLFNSLVAHGRNTGQDKAMQFSNSSGSYMSSLGFYLTDATYYGKHGLSLRLNGMDEGFNTNAMERAIVVHGADYVSDAFVKQYGRLGRSLGCPSVPKEISKDVIEAIKDKTVLYIHGNDRKYTSRYLNNTKAIEFYAAQAGADAVSI</sequence>
<feature type="signal peptide" evidence="1">
    <location>
        <begin position="1"/>
        <end position="19"/>
    </location>
</feature>
<dbReference type="InterPro" id="IPR032676">
    <property type="entry name" value="YkuD_2"/>
</dbReference>
<comment type="caution">
    <text evidence="2">The sequence shown here is derived from an EMBL/GenBank/DDBJ whole genome shotgun (WGS) entry which is preliminary data.</text>
</comment>
<dbReference type="Pfam" id="PF13645">
    <property type="entry name" value="YkuD_2"/>
    <property type="match status" value="1"/>
</dbReference>
<dbReference type="RefSeq" id="WP_140623354.1">
    <property type="nucleotide sequence ID" value="NZ_VFRQ01000012.1"/>
</dbReference>